<dbReference type="PANTHER" id="PTHR12526:SF630">
    <property type="entry name" value="GLYCOSYLTRANSFERASE"/>
    <property type="match status" value="1"/>
</dbReference>
<dbReference type="Proteomes" id="UP000665561">
    <property type="component" value="Unassembled WGS sequence"/>
</dbReference>
<comment type="caution">
    <text evidence="3">The sequence shown here is derived from an EMBL/GenBank/DDBJ whole genome shotgun (WGS) entry which is preliminary data.</text>
</comment>
<evidence type="ECO:0000313" key="4">
    <source>
        <dbReference type="Proteomes" id="UP000665561"/>
    </source>
</evidence>
<dbReference type="PANTHER" id="PTHR12526">
    <property type="entry name" value="GLYCOSYLTRANSFERASE"/>
    <property type="match status" value="1"/>
</dbReference>
<evidence type="ECO:0000259" key="2">
    <source>
        <dbReference type="Pfam" id="PF13477"/>
    </source>
</evidence>
<dbReference type="Gene3D" id="3.40.50.2000">
    <property type="entry name" value="Glycogen Phosphorylase B"/>
    <property type="match status" value="2"/>
</dbReference>
<dbReference type="InterPro" id="IPR001296">
    <property type="entry name" value="Glyco_trans_1"/>
</dbReference>
<proteinExistence type="predicted"/>
<feature type="domain" description="Glycosyltransferase subfamily 4-like N-terminal" evidence="2">
    <location>
        <begin position="5"/>
        <end position="147"/>
    </location>
</feature>
<dbReference type="Pfam" id="PF00534">
    <property type="entry name" value="Glycos_transf_1"/>
    <property type="match status" value="1"/>
</dbReference>
<evidence type="ECO:0000259" key="1">
    <source>
        <dbReference type="Pfam" id="PF00534"/>
    </source>
</evidence>
<evidence type="ECO:0000313" key="3">
    <source>
        <dbReference type="EMBL" id="NBD24201.1"/>
    </source>
</evidence>
<feature type="domain" description="Glycosyl transferase family 1" evidence="1">
    <location>
        <begin position="187"/>
        <end position="352"/>
    </location>
</feature>
<dbReference type="InterPro" id="IPR028098">
    <property type="entry name" value="Glyco_trans_4-like_N"/>
</dbReference>
<accession>A0ABW9XNQ4</accession>
<protein>
    <submittedName>
        <fullName evidence="3">Glycosyltransferase</fullName>
    </submittedName>
</protein>
<reference evidence="3 4" key="1">
    <citation type="submission" date="2020-01" db="EMBL/GenBank/DDBJ databases">
        <title>Paenibacillus soybeanensis sp. nov. isolated from the nodules of soybean (Glycine max(L.) Merr).</title>
        <authorList>
            <person name="Wang H."/>
        </authorList>
    </citation>
    <scope>NUCLEOTIDE SEQUENCE [LARGE SCALE GENOMIC DNA]</scope>
    <source>
        <strain evidence="3 4">T1</strain>
    </source>
</reference>
<dbReference type="SUPFAM" id="SSF53756">
    <property type="entry name" value="UDP-Glycosyltransferase/glycogen phosphorylase"/>
    <property type="match status" value="1"/>
</dbReference>
<sequence length="378" mass="42301">MRSKKVAYVATVYAHLAAFHLPFMKDLQAQGFDVHAYASPDHRKEALIANGLECRDITFSRNPLAFGNIQAIRALTERFKAEDYDLIHVHTPNASVVCRIAAWLAGSRQVVYTAHGFHFFRGASRANWLLYYPIERLMARFTDVLVTINKEDYDRALKFPVRGESAYIPGIGVELAPFRTNLAERSRKLRAELELSEETLIVLCVAEMNRNKNQGQLLRSIRKLTDAGIPVVGVFAGTGDAEEAYKQLARELHIEPQTRFLGFRKDAADLICLADILALMSHREGLPKVLLEGLAAGKPMVVTQVRGNRDLVSDGDNGYVVPVGDVDATVAAIQDLYRNPERRDQMGRSSYRQADGYSLDVIKEKLHAIHAKVIDRKG</sequence>
<keyword evidence="4" id="KW-1185">Reference proteome</keyword>
<organism evidence="3 4">
    <name type="scientific">Paenibacillus glycinis</name>
    <dbReference type="NCBI Taxonomy" id="2697035"/>
    <lineage>
        <taxon>Bacteria</taxon>
        <taxon>Bacillati</taxon>
        <taxon>Bacillota</taxon>
        <taxon>Bacilli</taxon>
        <taxon>Bacillales</taxon>
        <taxon>Paenibacillaceae</taxon>
        <taxon>Paenibacillus</taxon>
    </lineage>
</organism>
<name>A0ABW9XNQ4_9BACL</name>
<dbReference type="RefSeq" id="WP_161743005.1">
    <property type="nucleotide sequence ID" value="NZ_JAAAMV010000005.1"/>
</dbReference>
<gene>
    <name evidence="3" type="ORF">GT019_09970</name>
</gene>
<dbReference type="Pfam" id="PF13477">
    <property type="entry name" value="Glyco_trans_4_2"/>
    <property type="match status" value="1"/>
</dbReference>
<dbReference type="EMBL" id="JAAAMV010000005">
    <property type="protein sequence ID" value="NBD24201.1"/>
    <property type="molecule type" value="Genomic_DNA"/>
</dbReference>
<dbReference type="CDD" id="cd03808">
    <property type="entry name" value="GT4_CapM-like"/>
    <property type="match status" value="1"/>
</dbReference>